<organism evidence="3 4">
    <name type="scientific">Sphingomonas ursincola</name>
    <dbReference type="NCBI Taxonomy" id="56361"/>
    <lineage>
        <taxon>Bacteria</taxon>
        <taxon>Pseudomonadati</taxon>
        <taxon>Pseudomonadota</taxon>
        <taxon>Alphaproteobacteria</taxon>
        <taxon>Sphingomonadales</taxon>
        <taxon>Sphingomonadaceae</taxon>
        <taxon>Sphingomonas</taxon>
    </lineage>
</organism>
<keyword evidence="2" id="KW-0413">Isomerase</keyword>
<dbReference type="NCBIfam" id="TIGR00035">
    <property type="entry name" value="asp_race"/>
    <property type="match status" value="1"/>
</dbReference>
<gene>
    <name evidence="3" type="ORF">FG486_05275</name>
</gene>
<dbReference type="EMBL" id="VDES01000001">
    <property type="protein sequence ID" value="MBA1373741.1"/>
    <property type="molecule type" value="Genomic_DNA"/>
</dbReference>
<evidence type="ECO:0000256" key="2">
    <source>
        <dbReference type="ARBA" id="ARBA00023235"/>
    </source>
</evidence>
<dbReference type="Gene3D" id="3.40.50.1860">
    <property type="match status" value="2"/>
</dbReference>
<dbReference type="InterPro" id="IPR001920">
    <property type="entry name" value="Asp/Glu_race"/>
</dbReference>
<dbReference type="InterPro" id="IPR015942">
    <property type="entry name" value="Asp/Glu/hydantoin_racemase"/>
</dbReference>
<dbReference type="AlphaFoldDB" id="A0A7V8RC59"/>
<reference evidence="3 4" key="1">
    <citation type="journal article" date="1994" name="Int. J. Syst. Bacteriol.">
        <title>Phylogenetic positions of novel aerobic, bacteriochlorophyll a-containing bacteria and description of Roseococcus thiosulfatophilus gen. nov., sp. nov., Erythromicrobium ramosum gen. nov., sp. nov., and Erythrobacter litoralis sp. nov.</title>
        <authorList>
            <person name="Yurkov V."/>
            <person name="Stackebrandt E."/>
            <person name="Holmes A."/>
            <person name="Fuerst J.A."/>
            <person name="Hugenholtz P."/>
            <person name="Golecki J."/>
            <person name="Gad'on N."/>
            <person name="Gorlenko V.M."/>
            <person name="Kompantseva E.I."/>
            <person name="Drews G."/>
        </authorList>
    </citation>
    <scope>NUCLEOTIDE SEQUENCE [LARGE SCALE GENOMIC DNA]</scope>
    <source>
        <strain evidence="3 4">KR-99</strain>
    </source>
</reference>
<dbReference type="Pfam" id="PF01177">
    <property type="entry name" value="Asp_Glu_race"/>
    <property type="match status" value="1"/>
</dbReference>
<dbReference type="GO" id="GO:0047661">
    <property type="term" value="F:amino-acid racemase activity"/>
    <property type="evidence" value="ECO:0007669"/>
    <property type="project" value="InterPro"/>
</dbReference>
<comment type="similarity">
    <text evidence="1">Belongs to the aspartate/glutamate racemases family.</text>
</comment>
<dbReference type="RefSeq" id="WP_181266701.1">
    <property type="nucleotide sequence ID" value="NZ_BAAAGB010000002.1"/>
</dbReference>
<dbReference type="SUPFAM" id="SSF53681">
    <property type="entry name" value="Aspartate/glutamate racemase"/>
    <property type="match status" value="2"/>
</dbReference>
<protein>
    <submittedName>
        <fullName evidence="3">Aspartate/glutamate racemase family protein</fullName>
    </submittedName>
</protein>
<evidence type="ECO:0000313" key="3">
    <source>
        <dbReference type="EMBL" id="MBA1373741.1"/>
    </source>
</evidence>
<keyword evidence="4" id="KW-1185">Reference proteome</keyword>
<accession>A0A7V8RC59</accession>
<proteinExistence type="inferred from homology"/>
<dbReference type="Proteomes" id="UP000589292">
    <property type="component" value="Unassembled WGS sequence"/>
</dbReference>
<name>A0A7V8RC59_9SPHN</name>
<dbReference type="PANTHER" id="PTHR21198">
    <property type="entry name" value="GLUTAMATE RACEMASE"/>
    <property type="match status" value="1"/>
</dbReference>
<evidence type="ECO:0000313" key="4">
    <source>
        <dbReference type="Proteomes" id="UP000589292"/>
    </source>
</evidence>
<sequence length="234" mass="25008">MRTIGLLGGMSWESSAHYYRLINQAVRERLGGMHSAASVMVSVDFAEIEALQHAGDWDALTERMIAAARQAEAGGAELLLVCTNTMHRMADAVQAAIGIPLLHIADPVGSAIAAQGLAKVGLLGTAFTMEQPFLRNRLAQRHGLEVIVPEAADRQDVHRIIYDELVRGIVTEESRATYRAIMARLAAAGAQAIILGCTEIMLLVREEDSSVPLFDTTALHALAAVDMALAQGAA</sequence>
<dbReference type="InterPro" id="IPR004380">
    <property type="entry name" value="Asp_race"/>
</dbReference>
<dbReference type="PANTHER" id="PTHR21198:SF7">
    <property type="entry name" value="ASPARTATE-GLUTAMATE RACEMASE FAMILY"/>
    <property type="match status" value="1"/>
</dbReference>
<evidence type="ECO:0000256" key="1">
    <source>
        <dbReference type="ARBA" id="ARBA00007847"/>
    </source>
</evidence>
<comment type="caution">
    <text evidence="3">The sequence shown here is derived from an EMBL/GenBank/DDBJ whole genome shotgun (WGS) entry which is preliminary data.</text>
</comment>